<gene>
    <name evidence="1" type="ORF">V1517DRAFT_318930</name>
</gene>
<name>A0ACC3TRW6_9ASCO</name>
<organism evidence="1 2">
    <name type="scientific">Lipomyces orientalis</name>
    <dbReference type="NCBI Taxonomy" id="1233043"/>
    <lineage>
        <taxon>Eukaryota</taxon>
        <taxon>Fungi</taxon>
        <taxon>Dikarya</taxon>
        <taxon>Ascomycota</taxon>
        <taxon>Saccharomycotina</taxon>
        <taxon>Lipomycetes</taxon>
        <taxon>Lipomycetales</taxon>
        <taxon>Lipomycetaceae</taxon>
        <taxon>Lipomyces</taxon>
    </lineage>
</organism>
<evidence type="ECO:0000313" key="2">
    <source>
        <dbReference type="Proteomes" id="UP001489719"/>
    </source>
</evidence>
<accession>A0ACC3TRW6</accession>
<reference evidence="2" key="1">
    <citation type="journal article" date="2024" name="Front. Bioeng. Biotechnol.">
        <title>Genome-scale model development and genomic sequencing of the oleaginous clade Lipomyces.</title>
        <authorList>
            <person name="Czajka J.J."/>
            <person name="Han Y."/>
            <person name="Kim J."/>
            <person name="Mondo S.J."/>
            <person name="Hofstad B.A."/>
            <person name="Robles A."/>
            <person name="Haridas S."/>
            <person name="Riley R."/>
            <person name="LaButti K."/>
            <person name="Pangilinan J."/>
            <person name="Andreopoulos W."/>
            <person name="Lipzen A."/>
            <person name="Yan J."/>
            <person name="Wang M."/>
            <person name="Ng V."/>
            <person name="Grigoriev I.V."/>
            <person name="Spatafora J.W."/>
            <person name="Magnuson J.K."/>
            <person name="Baker S.E."/>
            <person name="Pomraning K.R."/>
        </authorList>
    </citation>
    <scope>NUCLEOTIDE SEQUENCE [LARGE SCALE GENOMIC DNA]</scope>
    <source>
        <strain evidence="2">CBS 10300</strain>
    </source>
</reference>
<protein>
    <submittedName>
        <fullName evidence="1">Uncharacterized protein</fullName>
    </submittedName>
</protein>
<dbReference type="Proteomes" id="UP001489719">
    <property type="component" value="Unassembled WGS sequence"/>
</dbReference>
<sequence length="283" mass="31250">MTLMDIDHAPNVPQPTTPHSISPLLLPNQSVKRARSSCSLSSSPTSPPSQQDFHSLSNLLPPSVACSPRSASGSATPTRSAPPIHKRSRPQTMAEVAPSYVQNPQDSQIFNPGDYLGIFAFMPGSTVSFRVSMYALLRQSSGPKIFAFYGQGHDHHIRALSALSGFFRREFDASIYAVSVTSPDLKNPYSIPIVFDPKTNLTRYCRALHPIAGGRHAMDVVVIVDRFGKKRCFLPVGYGGYIARPVSLEDLDWVLGDALRYLRYEQDHDPPDECEDMSEDEEN</sequence>
<evidence type="ECO:0000313" key="1">
    <source>
        <dbReference type="EMBL" id="KAK9323975.1"/>
    </source>
</evidence>
<dbReference type="EMBL" id="MU970055">
    <property type="protein sequence ID" value="KAK9323975.1"/>
    <property type="molecule type" value="Genomic_DNA"/>
</dbReference>
<comment type="caution">
    <text evidence="1">The sequence shown here is derived from an EMBL/GenBank/DDBJ whole genome shotgun (WGS) entry which is preliminary data.</text>
</comment>
<keyword evidence="2" id="KW-1185">Reference proteome</keyword>
<proteinExistence type="predicted"/>